<dbReference type="InterPro" id="IPR027417">
    <property type="entry name" value="P-loop_NTPase"/>
</dbReference>
<feature type="non-terminal residue" evidence="9">
    <location>
        <position position="1"/>
    </location>
</feature>
<comment type="caution">
    <text evidence="9">The sequence shown here is derived from an EMBL/GenBank/DDBJ whole genome shotgun (WGS) entry which is preliminary data.</text>
</comment>
<dbReference type="GO" id="GO:0016151">
    <property type="term" value="F:nickel cation binding"/>
    <property type="evidence" value="ECO:0007669"/>
    <property type="project" value="InterPro"/>
</dbReference>
<reference evidence="9" key="1">
    <citation type="journal article" date="2014" name="Front. Microbiol.">
        <title>High frequency of phylogenetically diverse reductive dehalogenase-homologous genes in deep subseafloor sedimentary metagenomes.</title>
        <authorList>
            <person name="Kawai M."/>
            <person name="Futagami T."/>
            <person name="Toyoda A."/>
            <person name="Takaki Y."/>
            <person name="Nishi S."/>
            <person name="Hori S."/>
            <person name="Arai W."/>
            <person name="Tsubouchi T."/>
            <person name="Morono Y."/>
            <person name="Uchiyama I."/>
            <person name="Ito T."/>
            <person name="Fujiyama A."/>
            <person name="Inagaki F."/>
            <person name="Takami H."/>
        </authorList>
    </citation>
    <scope>NUCLEOTIDE SEQUENCE</scope>
    <source>
        <strain evidence="9">Expedition CK06-06</strain>
    </source>
</reference>
<keyword evidence="5" id="KW-0378">Hydrolase</keyword>
<dbReference type="PANTHER" id="PTHR30134">
    <property type="entry name" value="HYDROGENASE PROTEIN ASSEMBLY PROTEIN, NICKEL CHAPERONE"/>
    <property type="match status" value="1"/>
</dbReference>
<keyword evidence="4" id="KW-0547">Nucleotide-binding</keyword>
<protein>
    <recommendedName>
        <fullName evidence="8">CobW/HypB/UreG nucleotide-binding domain-containing protein</fullName>
    </recommendedName>
</protein>
<organism evidence="9">
    <name type="scientific">marine sediment metagenome</name>
    <dbReference type="NCBI Taxonomy" id="412755"/>
    <lineage>
        <taxon>unclassified sequences</taxon>
        <taxon>metagenomes</taxon>
        <taxon>ecological metagenomes</taxon>
    </lineage>
</organism>
<dbReference type="NCBIfam" id="TIGR00073">
    <property type="entry name" value="hypB"/>
    <property type="match status" value="1"/>
</dbReference>
<dbReference type="SUPFAM" id="SSF52540">
    <property type="entry name" value="P-loop containing nucleoside triphosphate hydrolases"/>
    <property type="match status" value="1"/>
</dbReference>
<keyword evidence="7" id="KW-0342">GTP-binding</keyword>
<gene>
    <name evidence="9" type="ORF">S06H3_31683</name>
</gene>
<dbReference type="Gene3D" id="3.40.50.300">
    <property type="entry name" value="P-loop containing nucleotide triphosphate hydrolases"/>
    <property type="match status" value="1"/>
</dbReference>
<proteinExistence type="inferred from homology"/>
<dbReference type="PANTHER" id="PTHR30134:SF2">
    <property type="entry name" value="HYDROGENASE MATURATION FACTOR HYPB"/>
    <property type="match status" value="1"/>
</dbReference>
<keyword evidence="2" id="KW-0533">Nickel</keyword>
<dbReference type="Pfam" id="PF02492">
    <property type="entry name" value="cobW"/>
    <property type="match status" value="1"/>
</dbReference>
<dbReference type="GO" id="GO:0051604">
    <property type="term" value="P:protein maturation"/>
    <property type="evidence" value="ECO:0007669"/>
    <property type="project" value="InterPro"/>
</dbReference>
<evidence type="ECO:0000256" key="3">
    <source>
        <dbReference type="ARBA" id="ARBA00022723"/>
    </source>
</evidence>
<dbReference type="GO" id="GO:0005525">
    <property type="term" value="F:GTP binding"/>
    <property type="evidence" value="ECO:0007669"/>
    <property type="project" value="UniProtKB-KW"/>
</dbReference>
<evidence type="ECO:0000259" key="8">
    <source>
        <dbReference type="Pfam" id="PF02492"/>
    </source>
</evidence>
<comment type="similarity">
    <text evidence="1">Belongs to the SIMIBI class G3E GTPase family. HypB/HupM subfamily.</text>
</comment>
<sequence>LDANMVESAFKNLPLEDTDLLFIENVGNLICPNAFSLGEDRRIMISSLPEGDDKPQKYPAMFADTDVILLNKTDLQPYLDFSFDDFKKTVTNLNSDVTIFPVSCKTGEGMDAWFAWLEAEVTNKKGQAA</sequence>
<dbReference type="GO" id="GO:0003924">
    <property type="term" value="F:GTPase activity"/>
    <property type="evidence" value="ECO:0007669"/>
    <property type="project" value="InterPro"/>
</dbReference>
<evidence type="ECO:0000256" key="6">
    <source>
        <dbReference type="ARBA" id="ARBA00022833"/>
    </source>
</evidence>
<evidence type="ECO:0000256" key="2">
    <source>
        <dbReference type="ARBA" id="ARBA00022596"/>
    </source>
</evidence>
<dbReference type="GO" id="GO:0008270">
    <property type="term" value="F:zinc ion binding"/>
    <property type="evidence" value="ECO:0007669"/>
    <property type="project" value="TreeGrafter"/>
</dbReference>
<dbReference type="EMBL" id="BARV01018777">
    <property type="protein sequence ID" value="GAI23515.1"/>
    <property type="molecule type" value="Genomic_DNA"/>
</dbReference>
<evidence type="ECO:0000256" key="4">
    <source>
        <dbReference type="ARBA" id="ARBA00022741"/>
    </source>
</evidence>
<evidence type="ECO:0000256" key="1">
    <source>
        <dbReference type="ARBA" id="ARBA00006211"/>
    </source>
</evidence>
<accession>X1N9L8</accession>
<keyword evidence="3" id="KW-0479">Metal-binding</keyword>
<dbReference type="PIRSF" id="PIRSF005624">
    <property type="entry name" value="Ni-bind_GTPase"/>
    <property type="match status" value="1"/>
</dbReference>
<dbReference type="InterPro" id="IPR003495">
    <property type="entry name" value="CobW/HypB/UreG_nucleotide-bd"/>
</dbReference>
<name>X1N9L8_9ZZZZ</name>
<dbReference type="InterPro" id="IPR004392">
    <property type="entry name" value="Hyd_mat_HypB"/>
</dbReference>
<dbReference type="AlphaFoldDB" id="X1N9L8"/>
<keyword evidence="6" id="KW-0862">Zinc</keyword>
<evidence type="ECO:0000256" key="5">
    <source>
        <dbReference type="ARBA" id="ARBA00022801"/>
    </source>
</evidence>
<feature type="domain" description="CobW/HypB/UreG nucleotide-binding" evidence="8">
    <location>
        <begin position="16"/>
        <end position="100"/>
    </location>
</feature>
<evidence type="ECO:0000256" key="7">
    <source>
        <dbReference type="ARBA" id="ARBA00023134"/>
    </source>
</evidence>
<evidence type="ECO:0000313" key="9">
    <source>
        <dbReference type="EMBL" id="GAI23515.1"/>
    </source>
</evidence>